<dbReference type="AlphaFoldDB" id="A0A936NAC3"/>
<organism evidence="1 2">
    <name type="scientific">Candidatus Neomicrothrix subdominans</name>
    <dbReference type="NCBI Taxonomy" id="2954438"/>
    <lineage>
        <taxon>Bacteria</taxon>
        <taxon>Bacillati</taxon>
        <taxon>Actinomycetota</taxon>
        <taxon>Acidimicrobiia</taxon>
        <taxon>Acidimicrobiales</taxon>
        <taxon>Microthrixaceae</taxon>
        <taxon>Candidatus Neomicrothrix</taxon>
    </lineage>
</organism>
<comment type="caution">
    <text evidence="1">The sequence shown here is derived from an EMBL/GenBank/DDBJ whole genome shotgun (WGS) entry which is preliminary data.</text>
</comment>
<gene>
    <name evidence="1" type="ORF">IPN02_07085</name>
</gene>
<evidence type="ECO:0000313" key="2">
    <source>
        <dbReference type="Proteomes" id="UP000727993"/>
    </source>
</evidence>
<sequence length="233" mass="24490">MRVGRWGRRGAPSKRGRVVDRRALPALALGAVALLALGVIVVTSSTGVATTPGVIDGGPRLIADSFRAPGVLNPGGAFQWATEQGSWSLSGTALVADEAPAQLVSQRELPPSYRVGVIWEEEAEGGRVDLQWDEGEFWVFRLTAEGYEFVHAVDGRESVIASGALSATSGAGPAVLLTRTSRSVSVELTGANLGDRRRVASVDHLEAPTTTAFSIGSDRAGVRFARIELELAS</sequence>
<reference evidence="1 2" key="1">
    <citation type="submission" date="2020-10" db="EMBL/GenBank/DDBJ databases">
        <title>Connecting structure to function with the recovery of over 1000 high-quality activated sludge metagenome-assembled genomes encoding full-length rRNA genes using long-read sequencing.</title>
        <authorList>
            <person name="Singleton C.M."/>
            <person name="Petriglieri F."/>
            <person name="Kristensen J.M."/>
            <person name="Kirkegaard R.H."/>
            <person name="Michaelsen T.Y."/>
            <person name="Andersen M.H."/>
            <person name="Karst S.M."/>
            <person name="Dueholm M.S."/>
            <person name="Nielsen P.H."/>
            <person name="Albertsen M."/>
        </authorList>
    </citation>
    <scope>NUCLEOTIDE SEQUENCE [LARGE SCALE GENOMIC DNA]</scope>
    <source>
        <strain evidence="1">Lyne_18-Q3-R50-59_MAXAC.006</strain>
    </source>
</reference>
<protein>
    <submittedName>
        <fullName evidence="1">Uncharacterized protein</fullName>
    </submittedName>
</protein>
<dbReference type="Proteomes" id="UP000727993">
    <property type="component" value="Unassembled WGS sequence"/>
</dbReference>
<name>A0A936NAC3_9ACTN</name>
<proteinExistence type="predicted"/>
<evidence type="ECO:0000313" key="1">
    <source>
        <dbReference type="EMBL" id="MBK9296600.1"/>
    </source>
</evidence>
<accession>A0A936NAC3</accession>
<dbReference type="EMBL" id="JADJZA010000003">
    <property type="protein sequence ID" value="MBK9296600.1"/>
    <property type="molecule type" value="Genomic_DNA"/>
</dbReference>